<protein>
    <recommendedName>
        <fullName evidence="4">Transglutaminase-like domain-containing protein</fullName>
    </recommendedName>
</protein>
<dbReference type="PANTHER" id="PTHR39327:SF1">
    <property type="entry name" value="BLR5470 PROTEIN"/>
    <property type="match status" value="1"/>
</dbReference>
<dbReference type="AlphaFoldDB" id="A0AAX4FVP5"/>
<evidence type="ECO:0000313" key="3">
    <source>
        <dbReference type="Proteomes" id="UP001305652"/>
    </source>
</evidence>
<dbReference type="InterPro" id="IPR010319">
    <property type="entry name" value="Transglutaminase-like_Cys_pept"/>
</dbReference>
<keyword evidence="1" id="KW-1133">Transmembrane helix</keyword>
<gene>
    <name evidence="2" type="ORF">R6Y96_01825</name>
</gene>
<proteinExistence type="predicted"/>
<dbReference type="Gene3D" id="3.10.620.30">
    <property type="match status" value="1"/>
</dbReference>
<dbReference type="PANTHER" id="PTHR39327">
    <property type="match status" value="1"/>
</dbReference>
<reference evidence="2 3" key="1">
    <citation type="submission" date="2023-10" db="EMBL/GenBank/DDBJ databases">
        <title>The complete genome sequence of Methanoculleus receptaculi DSM 18860.</title>
        <authorList>
            <person name="Lai S.-J."/>
            <person name="You Y.-T."/>
            <person name="Chen S.-C."/>
        </authorList>
    </citation>
    <scope>NUCLEOTIDE SEQUENCE [LARGE SCALE GENOMIC DNA]</scope>
    <source>
        <strain evidence="2 3">DSM 18860</strain>
    </source>
</reference>
<dbReference type="RefSeq" id="WP_318621786.1">
    <property type="nucleotide sequence ID" value="NZ_CP137642.1"/>
</dbReference>
<keyword evidence="1" id="KW-0812">Transmembrane</keyword>
<keyword evidence="1" id="KW-0472">Membrane</keyword>
<sequence length="320" mass="35943">MEWKDVVPVLAGAIIILVVAFVVKPALLGEPITSGSEPVVVRNPPVYASPEPVATPTPYPDDGPAYTRSFRWTAIDGGVHTTVVRIPEALFQEQRETPRLSDYHIWGRYALADADRPILEDLAWRIAPPSGNPEEDYLRLMNLVFFVQQIPYDTDDSAASYIEGTLPPHAMYIEGGVEYPKYPAEMLVDGRGDCEDAAILMGGLLDALGYDTVLLRYSDHMALGIRMNEFNPYYAAYSPRYFEYEGKHYYYVEGTDFEWENVSEYTTAIIGRPYPIGNTRDIPIPSVRSETPEIIPLRYLPLPEEYRIRQARLPAVSGGA</sequence>
<dbReference type="Proteomes" id="UP001305652">
    <property type="component" value="Chromosome"/>
</dbReference>
<feature type="transmembrane region" description="Helical" evidence="1">
    <location>
        <begin position="6"/>
        <end position="23"/>
    </location>
</feature>
<evidence type="ECO:0008006" key="4">
    <source>
        <dbReference type="Google" id="ProtNLM"/>
    </source>
</evidence>
<evidence type="ECO:0000256" key="1">
    <source>
        <dbReference type="SAM" id="Phobius"/>
    </source>
</evidence>
<dbReference type="KEGG" id="mrc:R6Y96_01825"/>
<dbReference type="GeneID" id="85731856"/>
<keyword evidence="3" id="KW-1185">Reference proteome</keyword>
<dbReference type="EMBL" id="CP137642">
    <property type="protein sequence ID" value="WOX58018.1"/>
    <property type="molecule type" value="Genomic_DNA"/>
</dbReference>
<evidence type="ECO:0000313" key="2">
    <source>
        <dbReference type="EMBL" id="WOX58018.1"/>
    </source>
</evidence>
<accession>A0AAX4FVP5</accession>
<name>A0AAX4FVP5_9EURY</name>
<organism evidence="2 3">
    <name type="scientific">Methanoculleus receptaculi</name>
    <dbReference type="NCBI Taxonomy" id="394967"/>
    <lineage>
        <taxon>Archaea</taxon>
        <taxon>Methanobacteriati</taxon>
        <taxon>Methanobacteriota</taxon>
        <taxon>Stenosarchaea group</taxon>
        <taxon>Methanomicrobia</taxon>
        <taxon>Methanomicrobiales</taxon>
        <taxon>Methanomicrobiaceae</taxon>
        <taxon>Methanoculleus</taxon>
    </lineage>
</organism>